<dbReference type="PANTHER" id="PTHR48098">
    <property type="entry name" value="ENTEROCHELIN ESTERASE-RELATED"/>
    <property type="match status" value="1"/>
</dbReference>
<feature type="chain" id="PRO_5046820623" evidence="1">
    <location>
        <begin position="40"/>
        <end position="342"/>
    </location>
</feature>
<dbReference type="InterPro" id="IPR050583">
    <property type="entry name" value="Mycobacterial_A85_antigen"/>
</dbReference>
<sequence length="342" mass="35388">MGGVTGRQATAGRGTTGAVGAVVVLLLAALAATVSPASAQSAATIASERPGVRGTLALTVASPAMRAPMRVDVIPPRDPSVPHPTVYLLNGAQGGLNGSSWLDQTDVVDFFAGKNATVVIPVGGQASYFADWRADDPVLGHQKWATFLTKELPPLMDARFGGDGRNALAGISMAGTSVLQLAIEAPGLYRAVGSYSGCAQTSDLVGQAYVRLTVARGGGNADNMYGPVDDPAWVRNDPYVNAEKLRGTALYISAATGAPGPYDRIDGPGIDGNVAELVSRIGVGAVIESSVRRCTVALQAKLDRLGIPATFSLPPAGTHSWPYWQDSLHRSWPLFARALATG</sequence>
<dbReference type="InterPro" id="IPR029058">
    <property type="entry name" value="AB_hydrolase_fold"/>
</dbReference>
<keyword evidence="3" id="KW-1185">Reference proteome</keyword>
<accession>A0ABT1GZJ1</accession>
<dbReference type="RefSeq" id="WP_372504888.1">
    <property type="nucleotide sequence ID" value="NZ_BAAAOE010000004.1"/>
</dbReference>
<reference evidence="2 3" key="1">
    <citation type="submission" date="2022-06" db="EMBL/GenBank/DDBJ databases">
        <title>Genomic Encyclopedia of Archaeal and Bacterial Type Strains, Phase II (KMG-II): from individual species to whole genera.</title>
        <authorList>
            <person name="Goeker M."/>
        </authorList>
    </citation>
    <scope>NUCLEOTIDE SEQUENCE [LARGE SCALE GENOMIC DNA]</scope>
    <source>
        <strain evidence="2 3">DSM 45037</strain>
    </source>
</reference>
<organism evidence="2 3">
    <name type="scientific">Williamsia serinedens</name>
    <dbReference type="NCBI Taxonomy" id="391736"/>
    <lineage>
        <taxon>Bacteria</taxon>
        <taxon>Bacillati</taxon>
        <taxon>Actinomycetota</taxon>
        <taxon>Actinomycetes</taxon>
        <taxon>Mycobacteriales</taxon>
        <taxon>Nocardiaceae</taxon>
        <taxon>Williamsia</taxon>
    </lineage>
</organism>
<dbReference type="SUPFAM" id="SSF53474">
    <property type="entry name" value="alpha/beta-Hydrolases"/>
    <property type="match status" value="1"/>
</dbReference>
<keyword evidence="2" id="KW-0378">Hydrolase</keyword>
<keyword evidence="1" id="KW-0732">Signal</keyword>
<evidence type="ECO:0000313" key="2">
    <source>
        <dbReference type="EMBL" id="MCP2158962.1"/>
    </source>
</evidence>
<protein>
    <submittedName>
        <fullName evidence="2">S-formylglutathione hydrolase FrmB</fullName>
    </submittedName>
</protein>
<dbReference type="Gene3D" id="3.40.50.1820">
    <property type="entry name" value="alpha/beta hydrolase"/>
    <property type="match status" value="1"/>
</dbReference>
<dbReference type="GO" id="GO:0016787">
    <property type="term" value="F:hydrolase activity"/>
    <property type="evidence" value="ECO:0007669"/>
    <property type="project" value="UniProtKB-KW"/>
</dbReference>
<evidence type="ECO:0000256" key="1">
    <source>
        <dbReference type="SAM" id="SignalP"/>
    </source>
</evidence>
<dbReference type="EMBL" id="JAMTCG010000001">
    <property type="protein sequence ID" value="MCP2158962.1"/>
    <property type="molecule type" value="Genomic_DNA"/>
</dbReference>
<feature type="signal peptide" evidence="1">
    <location>
        <begin position="1"/>
        <end position="39"/>
    </location>
</feature>
<gene>
    <name evidence="2" type="ORF">LX12_000126</name>
</gene>
<dbReference type="PANTHER" id="PTHR48098:SF1">
    <property type="entry name" value="DIACYLGLYCEROL ACYLTRANSFERASE_MYCOLYLTRANSFERASE AG85A"/>
    <property type="match status" value="1"/>
</dbReference>
<comment type="caution">
    <text evidence="2">The sequence shown here is derived from an EMBL/GenBank/DDBJ whole genome shotgun (WGS) entry which is preliminary data.</text>
</comment>
<dbReference type="Proteomes" id="UP001205740">
    <property type="component" value="Unassembled WGS sequence"/>
</dbReference>
<dbReference type="Pfam" id="PF00756">
    <property type="entry name" value="Esterase"/>
    <property type="match status" value="1"/>
</dbReference>
<proteinExistence type="predicted"/>
<evidence type="ECO:0000313" key="3">
    <source>
        <dbReference type="Proteomes" id="UP001205740"/>
    </source>
</evidence>
<dbReference type="InterPro" id="IPR000801">
    <property type="entry name" value="Esterase-like"/>
</dbReference>
<name>A0ABT1GZJ1_9NOCA</name>